<keyword evidence="4" id="KW-0456">Lyase</keyword>
<evidence type="ECO:0000256" key="1">
    <source>
        <dbReference type="ARBA" id="ARBA00001964"/>
    </source>
</evidence>
<evidence type="ECO:0000313" key="7">
    <source>
        <dbReference type="EMBL" id="KAJ9136911.1"/>
    </source>
</evidence>
<evidence type="ECO:0000256" key="2">
    <source>
        <dbReference type="ARBA" id="ARBA00005623"/>
    </source>
</evidence>
<dbReference type="Pfam" id="PF03894">
    <property type="entry name" value="XFP"/>
    <property type="match status" value="1"/>
</dbReference>
<dbReference type="Pfam" id="PF09364">
    <property type="entry name" value="XFP_N"/>
    <property type="match status" value="1"/>
</dbReference>
<evidence type="ECO:0000313" key="8">
    <source>
        <dbReference type="Proteomes" id="UP001174694"/>
    </source>
</evidence>
<keyword evidence="8" id="KW-1185">Reference proteome</keyword>
<dbReference type="PIRSF" id="PIRSF017245">
    <property type="entry name" value="Phosphoketolase"/>
    <property type="match status" value="1"/>
</dbReference>
<dbReference type="EMBL" id="JANBVO010000037">
    <property type="protein sequence ID" value="KAJ9136911.1"/>
    <property type="molecule type" value="Genomic_DNA"/>
</dbReference>
<dbReference type="Gene3D" id="3.40.50.920">
    <property type="match status" value="1"/>
</dbReference>
<dbReference type="Gene3D" id="3.40.50.970">
    <property type="match status" value="2"/>
</dbReference>
<dbReference type="InterPro" id="IPR005593">
    <property type="entry name" value="Xul5P/Fru6P_PKetolase"/>
</dbReference>
<name>A0AA38VC80_9PEZI</name>
<evidence type="ECO:0000259" key="5">
    <source>
        <dbReference type="Pfam" id="PF09363"/>
    </source>
</evidence>
<organism evidence="7 8">
    <name type="scientific">Pleurostoma richardsiae</name>
    <dbReference type="NCBI Taxonomy" id="41990"/>
    <lineage>
        <taxon>Eukaryota</taxon>
        <taxon>Fungi</taxon>
        <taxon>Dikarya</taxon>
        <taxon>Ascomycota</taxon>
        <taxon>Pezizomycotina</taxon>
        <taxon>Sordariomycetes</taxon>
        <taxon>Sordariomycetidae</taxon>
        <taxon>Calosphaeriales</taxon>
        <taxon>Pleurostomataceae</taxon>
        <taxon>Pleurostoma</taxon>
    </lineage>
</organism>
<dbReference type="PANTHER" id="PTHR31273">
    <property type="entry name" value="PHOSPHOKETOLASE-RELATED"/>
    <property type="match status" value="1"/>
</dbReference>
<dbReference type="PROSITE" id="PS60003">
    <property type="entry name" value="PHOSPHOKETOLASE_2"/>
    <property type="match status" value="1"/>
</dbReference>
<dbReference type="InterPro" id="IPR009014">
    <property type="entry name" value="Transketo_C/PFOR_II"/>
</dbReference>
<protein>
    <submittedName>
        <fullName evidence="7">D-xylulose 5-phosphate/D-fructose 6-phosphate phosphoketolase</fullName>
    </submittedName>
</protein>
<dbReference type="GO" id="GO:0005975">
    <property type="term" value="P:carbohydrate metabolic process"/>
    <property type="evidence" value="ECO:0007669"/>
    <property type="project" value="InterPro"/>
</dbReference>
<feature type="domain" description="Xylulose 5-phosphate/Fructose 6-phosphate phosphoketolase N-terminal" evidence="6">
    <location>
        <begin position="40"/>
        <end position="387"/>
    </location>
</feature>
<reference evidence="7" key="1">
    <citation type="submission" date="2022-07" db="EMBL/GenBank/DDBJ databases">
        <title>Fungi with potential for degradation of polypropylene.</title>
        <authorList>
            <person name="Gostincar C."/>
        </authorList>
    </citation>
    <scope>NUCLEOTIDE SEQUENCE</scope>
    <source>
        <strain evidence="7">EXF-13308</strain>
    </source>
</reference>
<dbReference type="PANTHER" id="PTHR31273:SF1">
    <property type="entry name" value="PHOSPHOKETOLASE-RELATED"/>
    <property type="match status" value="1"/>
</dbReference>
<dbReference type="GO" id="GO:0016832">
    <property type="term" value="F:aldehyde-lyase activity"/>
    <property type="evidence" value="ECO:0007669"/>
    <property type="project" value="InterPro"/>
</dbReference>
<comment type="caution">
    <text evidence="7">The sequence shown here is derived from an EMBL/GenBank/DDBJ whole genome shotgun (WGS) entry which is preliminary data.</text>
</comment>
<comment type="cofactor">
    <cofactor evidence="1">
        <name>thiamine diphosphate</name>
        <dbReference type="ChEBI" id="CHEBI:58937"/>
    </cofactor>
</comment>
<dbReference type="SUPFAM" id="SSF52922">
    <property type="entry name" value="TK C-terminal domain-like"/>
    <property type="match status" value="1"/>
</dbReference>
<dbReference type="InterPro" id="IPR019790">
    <property type="entry name" value="Xul5P/Fru6P_PKetolase_CS"/>
</dbReference>
<comment type="similarity">
    <text evidence="2">Belongs to the XFP family.</text>
</comment>
<evidence type="ECO:0000259" key="6">
    <source>
        <dbReference type="Pfam" id="PF09364"/>
    </source>
</evidence>
<dbReference type="Proteomes" id="UP001174694">
    <property type="component" value="Unassembled WGS sequence"/>
</dbReference>
<dbReference type="InterPro" id="IPR029061">
    <property type="entry name" value="THDP-binding"/>
</dbReference>
<dbReference type="AlphaFoldDB" id="A0AA38VC80"/>
<dbReference type="InterPro" id="IPR018970">
    <property type="entry name" value="Xul5P/Fru6P_PKetolase_N"/>
</dbReference>
<dbReference type="PROSITE" id="PS60002">
    <property type="entry name" value="PHOSPHOKETOLASE_1"/>
    <property type="match status" value="1"/>
</dbReference>
<evidence type="ECO:0000256" key="4">
    <source>
        <dbReference type="ARBA" id="ARBA00023239"/>
    </source>
</evidence>
<sequence length="817" mass="91266">MPGEVIDRPNPPALPSHLPDEVLQLAVQIEKKPLPQDVRKGLHEFQRAACYIAAAMIFLRDNVLLQSELSLDHVKPRLLGHWGTCPGIILVWSHLNLLIRNHDLNVMFVVGPGHGAPGALACLWLEGSLEKFYPGLYDRNEKGLHNLITRFSVPGGFPSHINSETPGAIHEGGELGYALAVSFGAVMDKPDMIVACLVGDGEAETGPTATAWHAIKYIDPKESGAVLPILHVNGFKISERTIFGCMDDKEIVSLFTGYGYQVRIVEDLGNIEDDLSTSMEWALGEIKKIQSAARSGNPIVKPRWPMLVLRTPKGWTGPKKIDGEFIEGNFHSHQVPLPKANSDENQLTALKDWLASYNVNELLPDGKPLESILDTIPKDNSRKMGQIKASHDPFIGLKPVEWTPFAAEKGTEASCMKSTGEFLDKVFQENPQRIRLFSPDELESNKLSSVLEHTGRNFQWDEYSRAQGGRVIEILSEHNCQGFMQGYTLTGRVGIFPSYESFLGIVHTMMVQYSKFVKIAREVKWRGDLSSINYIETSTWARQEHNGFSHQNPSFIGAVLNLKATAARVYLPPDANCFLSTVHHCIKSKNYVNLMVGSKQPTVVYLSPDEAAEHCRRGASIWDFASTPLPKDAEPDVVLVGIGVEVTFEVVKAAELLRAMCPALKVRVVNVTDLFVVSPETKHPHSLSRDRFKELFSEDRPVLFNYHGYPQELQGLLFERPGMHRMAINGYNEEGSTTTPFDMMLLNSVSRFDVAERAFRSGAEWNEEVKGKLDEYLGELDRRVKEVRKFIAENGKDPDDIYQMPKFEDTGKGIALR</sequence>
<proteinExistence type="inferred from homology"/>
<gene>
    <name evidence="7" type="ORF">NKR23_g9539</name>
</gene>
<accession>A0AA38VC80</accession>
<dbReference type="InterPro" id="IPR019789">
    <property type="entry name" value="Xul5P/Fru6P_PKetolase_ThDP_BS"/>
</dbReference>
<dbReference type="InterPro" id="IPR018969">
    <property type="entry name" value="Xul5P/Fru6P_PKetolase_C"/>
</dbReference>
<dbReference type="Pfam" id="PF09363">
    <property type="entry name" value="XFP_C"/>
    <property type="match status" value="1"/>
</dbReference>
<dbReference type="SUPFAM" id="SSF52518">
    <property type="entry name" value="Thiamin diphosphate-binding fold (THDP-binding)"/>
    <property type="match status" value="2"/>
</dbReference>
<feature type="domain" description="Xylulose 5-phosphate/Fructose 6-phosphate phosphoketolase C-terminal" evidence="5">
    <location>
        <begin position="599"/>
        <end position="805"/>
    </location>
</feature>
<evidence type="ECO:0000256" key="3">
    <source>
        <dbReference type="ARBA" id="ARBA00023052"/>
    </source>
</evidence>
<keyword evidence="3" id="KW-0786">Thiamine pyrophosphate</keyword>